<dbReference type="EC" id="6.1.1.9" evidence="12"/>
<evidence type="ECO:0000313" key="16">
    <source>
        <dbReference type="EMBL" id="RRR49069.1"/>
    </source>
</evidence>
<sequence>MEVQQPIRDTKELEAIDTLSNRYKKLVEPNHLMKFGNELGKFVPKEIKNFVGGIGQNISEQELYIKVLELLGQGFHEIEKQAARYSISKKDIVKKYKGVDSFEEVVLLRSYEIAKVVNDYKVQDLFAAGIQGAATGALGFAGIPFNLALSTFLYFRAVQSIALHYGYDVVNDPDELVIASKVYTDAMSPSVKGGTDEFSTAIAKIMIMSKATIVQQTARKTWSDMAARGGIPLFLTQLRALAHKSAQKALEKAGQKGLENTLFRESFELIGKKLTQRTIERSIPFISAGIGALIDTAQMSSVLEFADVFYQKRFLYEKEYRIELLKNKDNTVIIDAAFTEGESKGEKLMSKELSSKYNPAEVEAGRYQTWLDQDVFKPSGDAEAKPYSIVIPPPNVTGKLHLGHAWDTTLQDIIIRQKRMQGFDTLWLPGMDHAGIATQAKVEERLREQGVTRYDLGREKFLAKVWEWKDEYAATIREQWGKLGLSLDYQRDRFTLDEGLSKAVRKVFVELYKKGWIYRGEFIINWDPAARTALSDIEVIHKDVEGAFYHMNYMLEDGSRALQVATTRPETMFGDVAVAVNPEDPRYKDLIGKNVILPIVNKPIPIVADEHADPEFGTGVVKITPAHDPNDFLVGQRHNLPQVNVMNDDGTMNELAGEFAGMDRFEARKATVAKLQELGALVEIENRVHSVGHSERTGVVVEPRLSTQWFVKMDQLAKNAIANQDTADKVEFYPPRFNDTFLQWMENVHDWVISRQLWWGHQIPAWYNESGEMYVGEEAPAGDGWVQDEDVLDTWFSSALWPFSTMGWPDENAADFQRYFPTSTLVTGYDIIFFWVSRMIFQSLEFTGRQPFKNVLIHGLIRDEEGRKMSKSLGNGIDPMDVIEKYGADALRWFLSNGSAPGQDVRFSYEKMDASWNFINKIWNISRYILMNNEGLTLDAARENVAKVAAGEAGNVTDRWILHNLNETIAKVTENFDKFEFGVAGHILYNFIWEEFANWYVELTKEVLYSDNEAEKVMTRSVLLYTLDQILRLLHPIMPFVTEEIFAQYAEGSIVVAAYPVVNPAFENAEAHKGVESLKDLIRSVRNSRAEVNVAPSKPITILIKTADAELETFFKANENYIRRFTNPEQLEISSSIAAPELAMSAVITGAEIFLPLADLLNVEEELARLDKELAKWQKELDMVGKKLSNERFIANAKPEVVEKEKEKQADYQAKYEATVGRIEEMKKLGEEK</sequence>
<dbReference type="InterPro" id="IPR002303">
    <property type="entry name" value="Valyl-tRNA_ligase"/>
</dbReference>
<dbReference type="Pfam" id="PF12787">
    <property type="entry name" value="EcsC"/>
    <property type="match status" value="1"/>
</dbReference>
<comment type="caution">
    <text evidence="16">The sequence shown here is derived from an EMBL/GenBank/DDBJ whole genome shotgun (WGS) entry which is preliminary data.</text>
</comment>
<dbReference type="Gene3D" id="1.10.287.380">
    <property type="entry name" value="Valyl-tRNA synthetase, C-terminal domain"/>
    <property type="match status" value="1"/>
</dbReference>
<comment type="domain">
    <text evidence="12">ValRS has two distinct active sites: one for aminoacylation and one for editing. The misactivated threonine is translocated from the active site to the editing site.</text>
</comment>
<feature type="domain" description="Aminoacyl-tRNA synthetase class Ia" evidence="13">
    <location>
        <begin position="366"/>
        <end position="908"/>
    </location>
</feature>
<dbReference type="PROSITE" id="PS00178">
    <property type="entry name" value="AA_TRNA_LIGASE_I"/>
    <property type="match status" value="1"/>
</dbReference>
<dbReference type="PANTHER" id="PTHR11946">
    <property type="entry name" value="VALYL-TRNA SYNTHETASES"/>
    <property type="match status" value="1"/>
</dbReference>
<keyword evidence="3 12" id="KW-0963">Cytoplasm</keyword>
<feature type="short sequence motif" description="'KMSKS' region" evidence="12">
    <location>
        <begin position="868"/>
        <end position="872"/>
    </location>
</feature>
<protein>
    <recommendedName>
        <fullName evidence="12">Valine--tRNA ligase</fullName>
        <ecNumber evidence="12">6.1.1.9</ecNumber>
    </recommendedName>
    <alternativeName>
        <fullName evidence="12">Valyl-tRNA synthetase</fullName>
        <shortName evidence="12">ValRS</shortName>
    </alternativeName>
</protein>
<evidence type="ECO:0000259" key="14">
    <source>
        <dbReference type="Pfam" id="PF08264"/>
    </source>
</evidence>
<dbReference type="FunFam" id="3.40.50.620:FF:000032">
    <property type="entry name" value="Valine--tRNA ligase"/>
    <property type="match status" value="1"/>
</dbReference>
<evidence type="ECO:0000313" key="17">
    <source>
        <dbReference type="Proteomes" id="UP000273973"/>
    </source>
</evidence>
<feature type="coiled-coil region" evidence="12">
    <location>
        <begin position="1160"/>
        <end position="1187"/>
    </location>
</feature>
<proteinExistence type="inferred from homology"/>
<keyword evidence="8 12" id="KW-0175">Coiled coil</keyword>
<dbReference type="FunFam" id="3.90.740.10:FF:000005">
    <property type="entry name" value="Valine--tRNA ligase, mitochondrial"/>
    <property type="match status" value="1"/>
</dbReference>
<evidence type="ECO:0000259" key="13">
    <source>
        <dbReference type="Pfam" id="PF00133"/>
    </source>
</evidence>
<reference evidence="16 17" key="2">
    <citation type="submission" date="2018-12" db="EMBL/GenBank/DDBJ databases">
        <title>Whole-genome sequences of fifteen clinical Streptococcus suis strains isolated from pigs between 2006 and 2018.</title>
        <authorList>
            <person name="Stevens M.J.A."/>
            <person name="Cernela N."/>
            <person name="Spoerry Serrano N."/>
            <person name="Schmitt S."/>
            <person name="Schrenzel J."/>
            <person name="Stephan R."/>
        </authorList>
    </citation>
    <scope>NUCLEOTIDE SEQUENCE [LARGE SCALE GENOMIC DNA]</scope>
    <source>
        <strain evidence="16 17">SS1014</strain>
    </source>
</reference>
<evidence type="ECO:0000256" key="9">
    <source>
        <dbReference type="ARBA" id="ARBA00023146"/>
    </source>
</evidence>
<dbReference type="Pfam" id="PF00133">
    <property type="entry name" value="tRNA-synt_1"/>
    <property type="match status" value="1"/>
</dbReference>
<accession>A0A3R8R306</accession>
<comment type="subcellular location">
    <subcellularLocation>
        <location evidence="1 12">Cytoplasm</location>
    </subcellularLocation>
</comment>
<name>A0A3R8R306_STRSU</name>
<feature type="domain" description="Methionyl/Valyl/Leucyl/Isoleucyl-tRNA synthetase anticodon-binding" evidence="14">
    <location>
        <begin position="958"/>
        <end position="1103"/>
    </location>
</feature>
<feature type="short sequence motif" description="'HIGH' region" evidence="12">
    <location>
        <begin position="394"/>
        <end position="404"/>
    </location>
</feature>
<dbReference type="CDD" id="cd00817">
    <property type="entry name" value="ValRS_core"/>
    <property type="match status" value="1"/>
</dbReference>
<dbReference type="Gene3D" id="3.90.740.10">
    <property type="entry name" value="Valyl/Leucyl/Isoleucyl-tRNA synthetase, editing domain"/>
    <property type="match status" value="2"/>
</dbReference>
<organism evidence="16 17">
    <name type="scientific">Streptococcus suis</name>
    <dbReference type="NCBI Taxonomy" id="1307"/>
    <lineage>
        <taxon>Bacteria</taxon>
        <taxon>Bacillati</taxon>
        <taxon>Bacillota</taxon>
        <taxon>Bacilli</taxon>
        <taxon>Lactobacillales</taxon>
        <taxon>Streptococcaceae</taxon>
        <taxon>Streptococcus</taxon>
    </lineage>
</organism>
<dbReference type="Gene3D" id="1.10.730.10">
    <property type="entry name" value="Isoleucyl-tRNA Synthetase, Domain 1"/>
    <property type="match status" value="1"/>
</dbReference>
<dbReference type="CDD" id="cd07962">
    <property type="entry name" value="Anticodon_Ia_Val"/>
    <property type="match status" value="1"/>
</dbReference>
<dbReference type="InterPro" id="IPR013155">
    <property type="entry name" value="M/V/L/I-tRNA-synth_anticd-bd"/>
</dbReference>
<feature type="binding site" evidence="12">
    <location>
        <position position="871"/>
    </location>
    <ligand>
        <name>ATP</name>
        <dbReference type="ChEBI" id="CHEBI:30616"/>
    </ligand>
</feature>
<evidence type="ECO:0000259" key="15">
    <source>
        <dbReference type="Pfam" id="PF10458"/>
    </source>
</evidence>
<evidence type="ECO:0000256" key="4">
    <source>
        <dbReference type="ARBA" id="ARBA00022598"/>
    </source>
</evidence>
<keyword evidence="7 12" id="KW-0648">Protein biosynthesis</keyword>
<dbReference type="Pfam" id="PF10458">
    <property type="entry name" value="Val_tRNA-synt_C"/>
    <property type="match status" value="1"/>
</dbReference>
<dbReference type="EMBL" id="RSDG01000026">
    <property type="protein sequence ID" value="RRR49069.1"/>
    <property type="molecule type" value="Genomic_DNA"/>
</dbReference>
<dbReference type="NCBIfam" id="TIGR00422">
    <property type="entry name" value="valS"/>
    <property type="match status" value="1"/>
</dbReference>
<dbReference type="NCBIfam" id="NF004349">
    <property type="entry name" value="PRK05729.1"/>
    <property type="match status" value="1"/>
</dbReference>
<dbReference type="SUPFAM" id="SSF52374">
    <property type="entry name" value="Nucleotidylyl transferase"/>
    <property type="match status" value="1"/>
</dbReference>
<comment type="similarity">
    <text evidence="11 12">Belongs to the class-I aminoacyl-tRNA synthetase family. ValS type 1 subfamily.</text>
</comment>
<dbReference type="InterPro" id="IPR009008">
    <property type="entry name" value="Val/Leu/Ile-tRNA-synth_edit"/>
</dbReference>
<dbReference type="PRINTS" id="PR00986">
    <property type="entry name" value="TRNASYNTHVAL"/>
</dbReference>
<dbReference type="SUPFAM" id="SSF50677">
    <property type="entry name" value="ValRS/IleRS/LeuRS editing domain"/>
    <property type="match status" value="1"/>
</dbReference>
<dbReference type="Proteomes" id="UP000273973">
    <property type="component" value="Unassembled WGS sequence"/>
</dbReference>
<gene>
    <name evidence="12" type="primary">valS</name>
    <name evidence="16" type="ORF">EJA00_05125</name>
</gene>
<dbReference type="AlphaFoldDB" id="A0A3R8R306"/>
<dbReference type="FunFam" id="3.40.50.620:FF:000098">
    <property type="entry name" value="Valine--tRNA ligase"/>
    <property type="match status" value="1"/>
</dbReference>
<dbReference type="InterPro" id="IPR014729">
    <property type="entry name" value="Rossmann-like_a/b/a_fold"/>
</dbReference>
<evidence type="ECO:0000256" key="12">
    <source>
        <dbReference type="HAMAP-Rule" id="MF_02004"/>
    </source>
</evidence>
<comment type="domain">
    <text evidence="12">The C-terminal coiled-coil domain is crucial for aminoacylation activity.</text>
</comment>
<dbReference type="FunFam" id="1.10.730.10:FF:000014">
    <property type="entry name" value="Valine--tRNA ligase"/>
    <property type="match status" value="1"/>
</dbReference>
<dbReference type="Gene3D" id="3.40.50.620">
    <property type="entry name" value="HUPs"/>
    <property type="match status" value="2"/>
</dbReference>
<dbReference type="HAMAP" id="MF_02004">
    <property type="entry name" value="Val_tRNA_synth_type1"/>
    <property type="match status" value="1"/>
</dbReference>
<dbReference type="InterPro" id="IPR024787">
    <property type="entry name" value="EcsC"/>
</dbReference>
<evidence type="ECO:0000256" key="10">
    <source>
        <dbReference type="ARBA" id="ARBA00047552"/>
    </source>
</evidence>
<feature type="domain" description="Valyl-tRNA synthetase tRNA-binding arm" evidence="15">
    <location>
        <begin position="1162"/>
        <end position="1226"/>
    </location>
</feature>
<dbReference type="GO" id="GO:0006438">
    <property type="term" value="P:valyl-tRNA aminoacylation"/>
    <property type="evidence" value="ECO:0007669"/>
    <property type="project" value="UniProtKB-UniRule"/>
</dbReference>
<keyword evidence="6 12" id="KW-0067">ATP-binding</keyword>
<dbReference type="GO" id="GO:0002161">
    <property type="term" value="F:aminoacyl-tRNA deacylase activity"/>
    <property type="evidence" value="ECO:0007669"/>
    <property type="project" value="InterPro"/>
</dbReference>
<keyword evidence="5 12" id="KW-0547">Nucleotide-binding</keyword>
<keyword evidence="9 12" id="KW-0030">Aminoacyl-tRNA synthetase</keyword>
<evidence type="ECO:0000256" key="2">
    <source>
        <dbReference type="ARBA" id="ARBA00011245"/>
    </source>
</evidence>
<evidence type="ECO:0000256" key="1">
    <source>
        <dbReference type="ARBA" id="ARBA00004496"/>
    </source>
</evidence>
<dbReference type="InterPro" id="IPR001412">
    <property type="entry name" value="aa-tRNA-synth_I_CS"/>
</dbReference>
<evidence type="ECO:0000256" key="6">
    <source>
        <dbReference type="ARBA" id="ARBA00022840"/>
    </source>
</evidence>
<evidence type="ECO:0000256" key="3">
    <source>
        <dbReference type="ARBA" id="ARBA00022490"/>
    </source>
</evidence>
<evidence type="ECO:0000256" key="11">
    <source>
        <dbReference type="ARBA" id="ARBA00060830"/>
    </source>
</evidence>
<dbReference type="InterPro" id="IPR002300">
    <property type="entry name" value="aa-tRNA-synth_Ia"/>
</dbReference>
<reference evidence="16 17" key="1">
    <citation type="submission" date="2018-11" db="EMBL/GenBank/DDBJ databases">
        <authorList>
            <person name="Stevens M.J."/>
            <person name="Cernela N."/>
            <person name="Spoerry Serrano N."/>
            <person name="Schmitt S."/>
            <person name="Schrenzel J."/>
            <person name="Stephan R."/>
        </authorList>
    </citation>
    <scope>NUCLEOTIDE SEQUENCE [LARGE SCALE GENOMIC DNA]</scope>
    <source>
        <strain evidence="16 17">SS1014</strain>
    </source>
</reference>
<dbReference type="InterPro" id="IPR009080">
    <property type="entry name" value="tRNAsynth_Ia_anticodon-bd"/>
</dbReference>
<dbReference type="GO" id="GO:0005829">
    <property type="term" value="C:cytosol"/>
    <property type="evidence" value="ECO:0007669"/>
    <property type="project" value="TreeGrafter"/>
</dbReference>
<comment type="function">
    <text evidence="12">Catalyzes the attachment of valine to tRNA(Val). As ValRS can inadvertently accommodate and process structurally similar amino acids such as threonine, to avoid such errors, it has a 'posttransfer' editing activity that hydrolyzes mischarged Thr-tRNA(Val) in a tRNA-dependent manner.</text>
</comment>
<keyword evidence="4 12" id="KW-0436">Ligase</keyword>
<dbReference type="SUPFAM" id="SSF46589">
    <property type="entry name" value="tRNA-binding arm"/>
    <property type="match status" value="1"/>
</dbReference>
<evidence type="ECO:0000256" key="5">
    <source>
        <dbReference type="ARBA" id="ARBA00022741"/>
    </source>
</evidence>
<comment type="subunit">
    <text evidence="2 12">Monomer.</text>
</comment>
<dbReference type="Pfam" id="PF08264">
    <property type="entry name" value="Anticodon_1"/>
    <property type="match status" value="1"/>
</dbReference>
<dbReference type="SUPFAM" id="SSF47323">
    <property type="entry name" value="Anticodon-binding domain of a subclass of class I aminoacyl-tRNA synthetases"/>
    <property type="match status" value="1"/>
</dbReference>
<dbReference type="InterPro" id="IPR019499">
    <property type="entry name" value="Val-tRNA_synth_tRNA-bd"/>
</dbReference>
<dbReference type="GO" id="GO:0004832">
    <property type="term" value="F:valine-tRNA ligase activity"/>
    <property type="evidence" value="ECO:0007669"/>
    <property type="project" value="UniProtKB-UniRule"/>
</dbReference>
<dbReference type="InterPro" id="IPR033705">
    <property type="entry name" value="Anticodon_Ia_Val"/>
</dbReference>
<dbReference type="FunFam" id="1.10.287.380:FF:000001">
    <property type="entry name" value="Valine--tRNA ligase"/>
    <property type="match status" value="1"/>
</dbReference>
<comment type="catalytic activity">
    <reaction evidence="10 12">
        <text>tRNA(Val) + L-valine + ATP = L-valyl-tRNA(Val) + AMP + diphosphate</text>
        <dbReference type="Rhea" id="RHEA:10704"/>
        <dbReference type="Rhea" id="RHEA-COMP:9672"/>
        <dbReference type="Rhea" id="RHEA-COMP:9708"/>
        <dbReference type="ChEBI" id="CHEBI:30616"/>
        <dbReference type="ChEBI" id="CHEBI:33019"/>
        <dbReference type="ChEBI" id="CHEBI:57762"/>
        <dbReference type="ChEBI" id="CHEBI:78442"/>
        <dbReference type="ChEBI" id="CHEBI:78537"/>
        <dbReference type="ChEBI" id="CHEBI:456215"/>
        <dbReference type="EC" id="6.1.1.9"/>
    </reaction>
</comment>
<dbReference type="PANTHER" id="PTHR11946:SF93">
    <property type="entry name" value="VALINE--TRNA LIGASE, CHLOROPLASTIC_MITOCHONDRIAL 2"/>
    <property type="match status" value="1"/>
</dbReference>
<dbReference type="InterPro" id="IPR037118">
    <property type="entry name" value="Val-tRNA_synth_C_sf"/>
</dbReference>
<evidence type="ECO:0000256" key="8">
    <source>
        <dbReference type="ARBA" id="ARBA00023054"/>
    </source>
</evidence>
<evidence type="ECO:0000256" key="7">
    <source>
        <dbReference type="ARBA" id="ARBA00022917"/>
    </source>
</evidence>
<dbReference type="InterPro" id="IPR010978">
    <property type="entry name" value="tRNA-bd_arm"/>
</dbReference>
<dbReference type="GO" id="GO:0005524">
    <property type="term" value="F:ATP binding"/>
    <property type="evidence" value="ECO:0007669"/>
    <property type="project" value="UniProtKB-UniRule"/>
</dbReference>